<accession>A0A0N0U653</accession>
<organism evidence="2 3">
    <name type="scientific">Melipona quadrifasciata</name>
    <dbReference type="NCBI Taxonomy" id="166423"/>
    <lineage>
        <taxon>Eukaryota</taxon>
        <taxon>Metazoa</taxon>
        <taxon>Ecdysozoa</taxon>
        <taxon>Arthropoda</taxon>
        <taxon>Hexapoda</taxon>
        <taxon>Insecta</taxon>
        <taxon>Pterygota</taxon>
        <taxon>Neoptera</taxon>
        <taxon>Endopterygota</taxon>
        <taxon>Hymenoptera</taxon>
        <taxon>Apocrita</taxon>
        <taxon>Aculeata</taxon>
        <taxon>Apoidea</taxon>
        <taxon>Anthophila</taxon>
        <taxon>Apidae</taxon>
        <taxon>Melipona</taxon>
    </lineage>
</organism>
<name>A0A0N0U653_9HYME</name>
<keyword evidence="3" id="KW-1185">Reference proteome</keyword>
<proteinExistence type="predicted"/>
<dbReference type="AlphaFoldDB" id="A0A0N0U653"/>
<evidence type="ECO:0000313" key="3">
    <source>
        <dbReference type="Proteomes" id="UP000053105"/>
    </source>
</evidence>
<feature type="compositionally biased region" description="Basic and acidic residues" evidence="1">
    <location>
        <begin position="52"/>
        <end position="64"/>
    </location>
</feature>
<evidence type="ECO:0000313" key="2">
    <source>
        <dbReference type="EMBL" id="KOX75858.1"/>
    </source>
</evidence>
<feature type="region of interest" description="Disordered" evidence="1">
    <location>
        <begin position="16"/>
        <end position="64"/>
    </location>
</feature>
<reference evidence="2 3" key="1">
    <citation type="submission" date="2015-07" db="EMBL/GenBank/DDBJ databases">
        <title>The genome of Melipona quadrifasciata.</title>
        <authorList>
            <person name="Pan H."/>
            <person name="Kapheim K."/>
        </authorList>
    </citation>
    <scope>NUCLEOTIDE SEQUENCE [LARGE SCALE GENOMIC DNA]</scope>
    <source>
        <strain evidence="2">0111107301</strain>
        <tissue evidence="2">Whole body</tissue>
    </source>
</reference>
<dbReference type="Proteomes" id="UP000053105">
    <property type="component" value="Unassembled WGS sequence"/>
</dbReference>
<sequence>MAALSSKQEINKALDRGLMHGTNFPEHVRSTGQRDDSGRQESGPSCLTLDPRFSEAEGRGTEETNTKKMFQMKVAWYSSRYEVVRYGFDLKGISGMMERSGMITENCFYSPTLSVFALILAYHHRQKFYQTGFLLAAPVTLLAEQTWAAICSHLRVFDNDTEGTRSPNPLRTRSGSSDTP</sequence>
<protein>
    <submittedName>
        <fullName evidence="2">Uncharacterized protein</fullName>
    </submittedName>
</protein>
<evidence type="ECO:0000256" key="1">
    <source>
        <dbReference type="SAM" id="MobiDB-lite"/>
    </source>
</evidence>
<gene>
    <name evidence="2" type="ORF">WN51_13342</name>
</gene>
<feature type="compositionally biased region" description="Basic and acidic residues" evidence="1">
    <location>
        <begin position="26"/>
        <end position="39"/>
    </location>
</feature>
<dbReference type="EMBL" id="KQ435757">
    <property type="protein sequence ID" value="KOX75858.1"/>
    <property type="molecule type" value="Genomic_DNA"/>
</dbReference>